<accession>J9RQ40</accession>
<evidence type="ECO:0000313" key="3">
    <source>
        <dbReference type="EMBL" id="AFR44269.1"/>
    </source>
</evidence>
<feature type="coiled-coil region" evidence="1">
    <location>
        <begin position="120"/>
        <end position="218"/>
    </location>
</feature>
<dbReference type="InterPro" id="IPR021104">
    <property type="entry name" value="KfrA_DNA-bd_N"/>
</dbReference>
<sequence>MARAGILYSHVAQAAARLLSDDKNPTVDSVREALGGTGSKSTIAPLLKRWKVEHQDAVAGSEVGLPPELLQAVKGVYDKLQADVQHQVEQARAEHQVALQVATDAVKQGEAANRLLTATNTTLSKELDETKDVLAQLQSAHHTQTVAMAALQAENAGLQQRMTDRQREIDGLHRQLDQARIQFEHYQEATAVQRAEERQQAEQNRLRVENELTQARQNAAVQKAALAQRELDLTHLQQDKDHAATALSSLQAAYTTLQAQHRHQAQQIQTSEAVLIELRTQVEATSVALAQARSELAVLSAEKPQLQSRIAALETKVQSLLDENKGLTIDKARLEGMHSRPAAQPSSA</sequence>
<proteinExistence type="predicted"/>
<feature type="coiled-coil region" evidence="1">
    <location>
        <begin position="289"/>
        <end position="330"/>
    </location>
</feature>
<keyword evidence="1" id="KW-0175">Coiled coil</keyword>
<dbReference type="AlphaFoldDB" id="J9RQ40"/>
<dbReference type="Pfam" id="PF11740">
    <property type="entry name" value="KfrA_N"/>
    <property type="match status" value="1"/>
</dbReference>
<organism evidence="3">
    <name type="scientific">Burkholderia cepacia</name>
    <name type="common">Pseudomonas cepacia</name>
    <dbReference type="NCBI Taxonomy" id="292"/>
    <lineage>
        <taxon>Bacteria</taxon>
        <taxon>Pseudomonadati</taxon>
        <taxon>Pseudomonadota</taxon>
        <taxon>Betaproteobacteria</taxon>
        <taxon>Burkholderiales</taxon>
        <taxon>Burkholderiaceae</taxon>
        <taxon>Burkholderia</taxon>
        <taxon>Burkholderia cepacia complex</taxon>
    </lineage>
</organism>
<feature type="domain" description="KfrA N-terminal DNA-binding" evidence="2">
    <location>
        <begin position="8"/>
        <end position="117"/>
    </location>
</feature>
<protein>
    <recommendedName>
        <fullName evidence="2">KfrA N-terminal DNA-binding domain-containing protein</fullName>
    </recommendedName>
</protein>
<name>J9RQ40_BURCE</name>
<evidence type="ECO:0000259" key="2">
    <source>
        <dbReference type="Pfam" id="PF11740"/>
    </source>
</evidence>
<dbReference type="EMBL" id="JX469832">
    <property type="protein sequence ID" value="AFR44269.1"/>
    <property type="molecule type" value="Genomic_DNA"/>
</dbReference>
<keyword evidence="3" id="KW-0614">Plasmid</keyword>
<dbReference type="RefSeq" id="WP_015063422.1">
    <property type="nucleotide sequence ID" value="NC_019369.1"/>
</dbReference>
<geneLocation type="plasmid" evidence="3">
    <name>pYS1</name>
</geneLocation>
<evidence type="ECO:0000256" key="1">
    <source>
        <dbReference type="SAM" id="Coils"/>
    </source>
</evidence>
<reference evidence="3" key="1">
    <citation type="journal article" date="2013" name="Mol. Biol. Evol.">
        <title>Inferring the Evolutionary History of IncP-1 Plasmids Despite Incongruence among Backbone Gene Trees.</title>
        <authorList>
            <person name="Sen D."/>
            <person name="Brown C.J."/>
            <person name="Top E.M."/>
            <person name="Sullivan J."/>
        </authorList>
    </citation>
    <scope>NUCLEOTIDE SEQUENCE</scope>
    <source>
        <plasmid evidence="3">pYS1</plasmid>
    </source>
</reference>
<gene>
    <name evidence="3" type="ORF">pYS10077</name>
</gene>